<accession>A0AAV2KQ60</accession>
<proteinExistence type="predicted"/>
<dbReference type="Proteomes" id="UP001497482">
    <property type="component" value="Chromosome 2"/>
</dbReference>
<protein>
    <submittedName>
        <fullName evidence="1">Uncharacterized protein</fullName>
    </submittedName>
</protein>
<sequence>MACHTTCFMRNHFIMTVSSTTEPRPALRLLTTNRVAATVRLHTHMWARSLARSLFHWYKCVLLKGCTLGQFEEASRFPFHLQPLFC</sequence>
<dbReference type="EMBL" id="OZ035824">
    <property type="protein sequence ID" value="CAL1592096.1"/>
    <property type="molecule type" value="Genomic_DNA"/>
</dbReference>
<dbReference type="AlphaFoldDB" id="A0AAV2KQ60"/>
<organism evidence="1 2">
    <name type="scientific">Knipowitschia caucasica</name>
    <name type="common">Caucasian dwarf goby</name>
    <name type="synonym">Pomatoschistus caucasicus</name>
    <dbReference type="NCBI Taxonomy" id="637954"/>
    <lineage>
        <taxon>Eukaryota</taxon>
        <taxon>Metazoa</taxon>
        <taxon>Chordata</taxon>
        <taxon>Craniata</taxon>
        <taxon>Vertebrata</taxon>
        <taxon>Euteleostomi</taxon>
        <taxon>Actinopterygii</taxon>
        <taxon>Neopterygii</taxon>
        <taxon>Teleostei</taxon>
        <taxon>Neoteleostei</taxon>
        <taxon>Acanthomorphata</taxon>
        <taxon>Gobiaria</taxon>
        <taxon>Gobiiformes</taxon>
        <taxon>Gobioidei</taxon>
        <taxon>Gobiidae</taxon>
        <taxon>Gobiinae</taxon>
        <taxon>Knipowitschia</taxon>
    </lineage>
</organism>
<keyword evidence="2" id="KW-1185">Reference proteome</keyword>
<name>A0AAV2KQ60_KNICA</name>
<evidence type="ECO:0000313" key="2">
    <source>
        <dbReference type="Proteomes" id="UP001497482"/>
    </source>
</evidence>
<gene>
    <name evidence="1" type="ORF">KC01_LOCUS21396</name>
</gene>
<evidence type="ECO:0000313" key="1">
    <source>
        <dbReference type="EMBL" id="CAL1592096.1"/>
    </source>
</evidence>
<reference evidence="1 2" key="1">
    <citation type="submission" date="2024-04" db="EMBL/GenBank/DDBJ databases">
        <authorList>
            <person name="Waldvogel A.-M."/>
            <person name="Schoenle A."/>
        </authorList>
    </citation>
    <scope>NUCLEOTIDE SEQUENCE [LARGE SCALE GENOMIC DNA]</scope>
</reference>